<accession>A0ABW3F8N2</accession>
<dbReference type="EC" id="1.-.-.-" evidence="4"/>
<dbReference type="GO" id="GO:0016491">
    <property type="term" value="F:oxidoreductase activity"/>
    <property type="evidence" value="ECO:0007669"/>
    <property type="project" value="UniProtKB-KW"/>
</dbReference>
<dbReference type="InterPro" id="IPR003680">
    <property type="entry name" value="Flavodoxin_fold"/>
</dbReference>
<sequence length="195" mass="21838">MSRIVIVQGHPDGSTKHYCHALAEAYQRGAEDGGHHVDVIDLGKTEVSILRSKVEWESDEDLPEFVVDAQRLIEKSDHLVFIYPLWLGSMPALVKAWIEQVLRASFAFSIVANGKGWEAKLGGRTARVVVTMGMPALVYRLFYFSHSLRSLERNILKFAGVKPVRSTIIGSIESKDGGARKTWLEKMEAWGRGCR</sequence>
<feature type="domain" description="Flavodoxin-like fold" evidence="3">
    <location>
        <begin position="3"/>
        <end position="176"/>
    </location>
</feature>
<gene>
    <name evidence="4" type="ORF">ACFQ14_00210</name>
</gene>
<dbReference type="InterPro" id="IPR029039">
    <property type="entry name" value="Flavoprotein-like_sf"/>
</dbReference>
<name>A0ABW3F8N2_9HYPH</name>
<dbReference type="Proteomes" id="UP001597101">
    <property type="component" value="Unassembled WGS sequence"/>
</dbReference>
<dbReference type="Gene3D" id="3.40.50.360">
    <property type="match status" value="1"/>
</dbReference>
<dbReference type="EC" id="1.6.99.-" evidence="4"/>
<evidence type="ECO:0000256" key="2">
    <source>
        <dbReference type="ARBA" id="ARBA00023002"/>
    </source>
</evidence>
<keyword evidence="2 4" id="KW-0560">Oxidoreductase</keyword>
<evidence type="ECO:0000313" key="5">
    <source>
        <dbReference type="Proteomes" id="UP001597101"/>
    </source>
</evidence>
<dbReference type="PANTHER" id="PTHR10204">
    <property type="entry name" value="NAD P H OXIDOREDUCTASE-RELATED"/>
    <property type="match status" value="1"/>
</dbReference>
<reference evidence="5" key="1">
    <citation type="journal article" date="2019" name="Int. J. Syst. Evol. Microbiol.">
        <title>The Global Catalogue of Microorganisms (GCM) 10K type strain sequencing project: providing services to taxonomists for standard genome sequencing and annotation.</title>
        <authorList>
            <consortium name="The Broad Institute Genomics Platform"/>
            <consortium name="The Broad Institute Genome Sequencing Center for Infectious Disease"/>
            <person name="Wu L."/>
            <person name="Ma J."/>
        </authorList>
    </citation>
    <scope>NUCLEOTIDE SEQUENCE [LARGE SCALE GENOMIC DNA]</scope>
    <source>
        <strain evidence="5">CCUG 60023</strain>
    </source>
</reference>
<comment type="similarity">
    <text evidence="1">Belongs to the NAD(P)H dehydrogenase (quinone) family.</text>
</comment>
<proteinExistence type="inferred from homology"/>
<dbReference type="EMBL" id="JBHTJV010000002">
    <property type="protein sequence ID" value="MFD0914822.1"/>
    <property type="molecule type" value="Genomic_DNA"/>
</dbReference>
<organism evidence="4 5">
    <name type="scientific">Pseudahrensia aquimaris</name>
    <dbReference type="NCBI Taxonomy" id="744461"/>
    <lineage>
        <taxon>Bacteria</taxon>
        <taxon>Pseudomonadati</taxon>
        <taxon>Pseudomonadota</taxon>
        <taxon>Alphaproteobacteria</taxon>
        <taxon>Hyphomicrobiales</taxon>
        <taxon>Ahrensiaceae</taxon>
        <taxon>Pseudahrensia</taxon>
    </lineage>
</organism>
<evidence type="ECO:0000259" key="3">
    <source>
        <dbReference type="Pfam" id="PF02525"/>
    </source>
</evidence>
<dbReference type="PANTHER" id="PTHR10204:SF34">
    <property type="entry name" value="NAD(P)H DEHYDROGENASE [QUINONE] 1 ISOFORM 1"/>
    <property type="match status" value="1"/>
</dbReference>
<dbReference type="SUPFAM" id="SSF52218">
    <property type="entry name" value="Flavoproteins"/>
    <property type="match status" value="1"/>
</dbReference>
<keyword evidence="5" id="KW-1185">Reference proteome</keyword>
<dbReference type="RefSeq" id="WP_377210682.1">
    <property type="nucleotide sequence ID" value="NZ_JBHTJV010000002.1"/>
</dbReference>
<evidence type="ECO:0000256" key="1">
    <source>
        <dbReference type="ARBA" id="ARBA00006252"/>
    </source>
</evidence>
<protein>
    <submittedName>
        <fullName evidence="4">NAD(P)H-dependent oxidoreductase</fullName>
        <ecNumber evidence="4">1.-.-.-</ecNumber>
        <ecNumber evidence="4">1.6.99.-</ecNumber>
    </submittedName>
</protein>
<comment type="caution">
    <text evidence="4">The sequence shown here is derived from an EMBL/GenBank/DDBJ whole genome shotgun (WGS) entry which is preliminary data.</text>
</comment>
<dbReference type="InterPro" id="IPR051545">
    <property type="entry name" value="NAD(P)H_dehydrogenase_qn"/>
</dbReference>
<dbReference type="Pfam" id="PF02525">
    <property type="entry name" value="Flavodoxin_2"/>
    <property type="match status" value="1"/>
</dbReference>
<evidence type="ECO:0000313" key="4">
    <source>
        <dbReference type="EMBL" id="MFD0914822.1"/>
    </source>
</evidence>